<accession>A0A812RY03</accession>
<proteinExistence type="predicted"/>
<evidence type="ECO:0000313" key="2">
    <source>
        <dbReference type="EMBL" id="CAE7459797.1"/>
    </source>
</evidence>
<dbReference type="AlphaFoldDB" id="A0A812RY03"/>
<feature type="compositionally biased region" description="Basic and acidic residues" evidence="1">
    <location>
        <begin position="1"/>
        <end position="12"/>
    </location>
</feature>
<organism evidence="2 3">
    <name type="scientific">Symbiodinium natans</name>
    <dbReference type="NCBI Taxonomy" id="878477"/>
    <lineage>
        <taxon>Eukaryota</taxon>
        <taxon>Sar</taxon>
        <taxon>Alveolata</taxon>
        <taxon>Dinophyceae</taxon>
        <taxon>Suessiales</taxon>
        <taxon>Symbiodiniaceae</taxon>
        <taxon>Symbiodinium</taxon>
    </lineage>
</organism>
<sequence>MPCRDTETHTMDEGQGCGIQDDTEHREQASTTKLDKKEQRKSPVPAHLCLSCGAIAATPRQAMTDVVCHFGARQSSLVGIDPLPLPFCDLDFSSRSELACGSTQHVCSLEAGNLFLKLVELFMGCLHVAPKSAIDLCLKLS</sequence>
<dbReference type="EMBL" id="CAJNDS010002397">
    <property type="protein sequence ID" value="CAE7459797.1"/>
    <property type="molecule type" value="Genomic_DNA"/>
</dbReference>
<comment type="caution">
    <text evidence="2">The sequence shown here is derived from an EMBL/GenBank/DDBJ whole genome shotgun (WGS) entry which is preliminary data.</text>
</comment>
<feature type="region of interest" description="Disordered" evidence="1">
    <location>
        <begin position="1"/>
        <end position="44"/>
    </location>
</feature>
<evidence type="ECO:0000313" key="3">
    <source>
        <dbReference type="Proteomes" id="UP000604046"/>
    </source>
</evidence>
<evidence type="ECO:0000256" key="1">
    <source>
        <dbReference type="SAM" id="MobiDB-lite"/>
    </source>
</evidence>
<name>A0A812RY03_9DINO</name>
<dbReference type="Proteomes" id="UP000604046">
    <property type="component" value="Unassembled WGS sequence"/>
</dbReference>
<gene>
    <name evidence="2" type="ORF">SNAT2548_LOCUS25511</name>
</gene>
<reference evidence="2" key="1">
    <citation type="submission" date="2021-02" db="EMBL/GenBank/DDBJ databases">
        <authorList>
            <person name="Dougan E. K."/>
            <person name="Rhodes N."/>
            <person name="Thang M."/>
            <person name="Chan C."/>
        </authorList>
    </citation>
    <scope>NUCLEOTIDE SEQUENCE</scope>
</reference>
<feature type="compositionally biased region" description="Basic and acidic residues" evidence="1">
    <location>
        <begin position="22"/>
        <end position="41"/>
    </location>
</feature>
<protein>
    <submittedName>
        <fullName evidence="2">Uncharacterized protein</fullName>
    </submittedName>
</protein>
<keyword evidence="3" id="KW-1185">Reference proteome</keyword>